<evidence type="ECO:0000313" key="13">
    <source>
        <dbReference type="Proteomes" id="UP000183508"/>
    </source>
</evidence>
<comment type="catalytic activity">
    <reaction evidence="1 11">
        <text>5-(2-hydroxyethyl)-4-methylthiazole + ATP = 4-methyl-5-(2-phosphooxyethyl)-thiazole + ADP + H(+)</text>
        <dbReference type="Rhea" id="RHEA:24212"/>
        <dbReference type="ChEBI" id="CHEBI:15378"/>
        <dbReference type="ChEBI" id="CHEBI:17957"/>
        <dbReference type="ChEBI" id="CHEBI:30616"/>
        <dbReference type="ChEBI" id="CHEBI:58296"/>
        <dbReference type="ChEBI" id="CHEBI:456216"/>
        <dbReference type="EC" id="2.7.1.50"/>
    </reaction>
</comment>
<evidence type="ECO:0000256" key="6">
    <source>
        <dbReference type="ARBA" id="ARBA00022741"/>
    </source>
</evidence>
<dbReference type="RefSeq" id="WP_074949518.1">
    <property type="nucleotide sequence ID" value="NZ_FPBV01000002.1"/>
</dbReference>
<sequence length="274" mass="27760">MTTVDVAAWLDKVRRERPLVHNITNLVVTNVAANGLLAIGASPVMAYAKQEVADMARIAGALALNMGTLDEDVVEAMRIAGQAANAAGVPVVFDPVGVGATPYRNEVAERLTGELQLAILRGNAGEIGVLLGAGGEVKGVDSQGAASGLPEAMRRYASAHGCCVIATGPTDYVTDGERVWALSNGHPLMAAITGSGCVATAILGAFAAAAGRGQDAAAYAEAAVAALTCYNVAGELAADKAQGPGTFQAALFDALYHLDGAYVSEVAKIEVLPA</sequence>
<dbReference type="CDD" id="cd01170">
    <property type="entry name" value="THZ_kinase"/>
    <property type="match status" value="1"/>
</dbReference>
<keyword evidence="9 11" id="KW-0460">Magnesium</keyword>
<dbReference type="OrthoDB" id="9778146at2"/>
<dbReference type="EMBL" id="FPBV01000002">
    <property type="protein sequence ID" value="SFU46299.1"/>
    <property type="molecule type" value="Genomic_DNA"/>
</dbReference>
<comment type="function">
    <text evidence="11">Catalyzes the phosphorylation of the hydroxyl group of 4-methyl-5-beta-hydroxyethylthiazole (THZ).</text>
</comment>
<dbReference type="PIRSF" id="PIRSF000513">
    <property type="entry name" value="Thz_kinase"/>
    <property type="match status" value="1"/>
</dbReference>
<dbReference type="Gene3D" id="3.40.1190.20">
    <property type="match status" value="1"/>
</dbReference>
<proteinExistence type="inferred from homology"/>
<dbReference type="STRING" id="392015.SAMN05421543_102140"/>
<feature type="binding site" evidence="11">
    <location>
        <position position="167"/>
    </location>
    <ligand>
        <name>ATP</name>
        <dbReference type="ChEBI" id="CHEBI:30616"/>
    </ligand>
</feature>
<dbReference type="EC" id="2.7.1.50" evidence="11"/>
<comment type="similarity">
    <text evidence="11">Belongs to the Thz kinase family.</text>
</comment>
<gene>
    <name evidence="11" type="primary">thiM</name>
    <name evidence="12" type="ORF">SAMN05421543_102140</name>
</gene>
<dbReference type="GO" id="GO:0004417">
    <property type="term" value="F:hydroxyethylthiazole kinase activity"/>
    <property type="evidence" value="ECO:0007669"/>
    <property type="project" value="UniProtKB-UniRule"/>
</dbReference>
<dbReference type="Proteomes" id="UP000183508">
    <property type="component" value="Unassembled WGS sequence"/>
</dbReference>
<evidence type="ECO:0000256" key="1">
    <source>
        <dbReference type="ARBA" id="ARBA00001771"/>
    </source>
</evidence>
<dbReference type="PRINTS" id="PR01099">
    <property type="entry name" value="HYETHTZKNASE"/>
</dbReference>
<dbReference type="NCBIfam" id="TIGR00694">
    <property type="entry name" value="thiM"/>
    <property type="match status" value="1"/>
</dbReference>
<dbReference type="GO" id="GO:0009229">
    <property type="term" value="P:thiamine diphosphate biosynthetic process"/>
    <property type="evidence" value="ECO:0007669"/>
    <property type="project" value="UniProtKB-UniRule"/>
</dbReference>
<keyword evidence="6 11" id="KW-0547">Nucleotide-binding</keyword>
<protein>
    <recommendedName>
        <fullName evidence="11">Hydroxyethylthiazole kinase</fullName>
        <ecNumber evidence="11">2.7.1.50</ecNumber>
    </recommendedName>
    <alternativeName>
        <fullName evidence="11">4-methyl-5-beta-hydroxyethylthiazole kinase</fullName>
        <shortName evidence="11">TH kinase</shortName>
        <shortName evidence="11">Thz kinase</shortName>
    </alternativeName>
</protein>
<name>A0A1I7GCU5_9BACL</name>
<dbReference type="SUPFAM" id="SSF53613">
    <property type="entry name" value="Ribokinase-like"/>
    <property type="match status" value="1"/>
</dbReference>
<evidence type="ECO:0000256" key="2">
    <source>
        <dbReference type="ARBA" id="ARBA00001946"/>
    </source>
</evidence>
<keyword evidence="5 11" id="KW-0479">Metal-binding</keyword>
<dbReference type="InterPro" id="IPR029056">
    <property type="entry name" value="Ribokinase-like"/>
</dbReference>
<organism evidence="12 13">
    <name type="scientific">Alicyclobacillus macrosporangiidus</name>
    <dbReference type="NCBI Taxonomy" id="392015"/>
    <lineage>
        <taxon>Bacteria</taxon>
        <taxon>Bacillati</taxon>
        <taxon>Bacillota</taxon>
        <taxon>Bacilli</taxon>
        <taxon>Bacillales</taxon>
        <taxon>Alicyclobacillaceae</taxon>
        <taxon>Alicyclobacillus</taxon>
    </lineage>
</organism>
<keyword evidence="8 11" id="KW-0067">ATP-binding</keyword>
<comment type="cofactor">
    <cofactor evidence="2 11">
        <name>Mg(2+)</name>
        <dbReference type="ChEBI" id="CHEBI:18420"/>
    </cofactor>
</comment>
<feature type="binding site" evidence="11">
    <location>
        <position position="45"/>
    </location>
    <ligand>
        <name>substrate</name>
    </ligand>
</feature>
<evidence type="ECO:0000256" key="7">
    <source>
        <dbReference type="ARBA" id="ARBA00022777"/>
    </source>
</evidence>
<evidence type="ECO:0000256" key="8">
    <source>
        <dbReference type="ARBA" id="ARBA00022840"/>
    </source>
</evidence>
<evidence type="ECO:0000256" key="4">
    <source>
        <dbReference type="ARBA" id="ARBA00022679"/>
    </source>
</evidence>
<accession>A0A1I7GCU5</accession>
<evidence type="ECO:0000256" key="11">
    <source>
        <dbReference type="HAMAP-Rule" id="MF_00228"/>
    </source>
</evidence>
<dbReference type="NCBIfam" id="NF006830">
    <property type="entry name" value="PRK09355.1"/>
    <property type="match status" value="1"/>
</dbReference>
<evidence type="ECO:0000256" key="9">
    <source>
        <dbReference type="ARBA" id="ARBA00022842"/>
    </source>
</evidence>
<keyword evidence="7 11" id="KW-0418">Kinase</keyword>
<dbReference type="InterPro" id="IPR000417">
    <property type="entry name" value="Hyethyz_kinase"/>
</dbReference>
<dbReference type="HAMAP" id="MF_00228">
    <property type="entry name" value="Thz_kinase"/>
    <property type="match status" value="1"/>
</dbReference>
<evidence type="ECO:0000313" key="12">
    <source>
        <dbReference type="EMBL" id="SFU46299.1"/>
    </source>
</evidence>
<dbReference type="GO" id="GO:0000287">
    <property type="term" value="F:magnesium ion binding"/>
    <property type="evidence" value="ECO:0007669"/>
    <property type="project" value="UniProtKB-UniRule"/>
</dbReference>
<dbReference type="GO" id="GO:0009228">
    <property type="term" value="P:thiamine biosynthetic process"/>
    <property type="evidence" value="ECO:0007669"/>
    <property type="project" value="UniProtKB-KW"/>
</dbReference>
<evidence type="ECO:0000256" key="5">
    <source>
        <dbReference type="ARBA" id="ARBA00022723"/>
    </source>
</evidence>
<feature type="binding site" evidence="11">
    <location>
        <position position="121"/>
    </location>
    <ligand>
        <name>ATP</name>
        <dbReference type="ChEBI" id="CHEBI:30616"/>
    </ligand>
</feature>
<keyword evidence="13" id="KW-1185">Reference proteome</keyword>
<comment type="pathway">
    <text evidence="3 11">Cofactor biosynthesis; thiamine diphosphate biosynthesis; 4-methyl-5-(2-phosphoethyl)-thiazole from 5-(2-hydroxyethyl)-4-methylthiazole: step 1/1.</text>
</comment>
<dbReference type="eggNOG" id="COG2145">
    <property type="taxonomic scope" value="Bacteria"/>
</dbReference>
<dbReference type="UniPathway" id="UPA00060">
    <property type="reaction ID" value="UER00139"/>
</dbReference>
<evidence type="ECO:0000256" key="10">
    <source>
        <dbReference type="ARBA" id="ARBA00022977"/>
    </source>
</evidence>
<dbReference type="Pfam" id="PF02110">
    <property type="entry name" value="HK"/>
    <property type="match status" value="1"/>
</dbReference>
<keyword evidence="10 11" id="KW-0784">Thiamine biosynthesis</keyword>
<evidence type="ECO:0000256" key="3">
    <source>
        <dbReference type="ARBA" id="ARBA00004868"/>
    </source>
</evidence>
<dbReference type="AlphaFoldDB" id="A0A1I7GCU5"/>
<dbReference type="GO" id="GO:0005524">
    <property type="term" value="F:ATP binding"/>
    <property type="evidence" value="ECO:0007669"/>
    <property type="project" value="UniProtKB-UniRule"/>
</dbReference>
<feature type="binding site" evidence="11">
    <location>
        <position position="194"/>
    </location>
    <ligand>
        <name>substrate</name>
    </ligand>
</feature>
<reference evidence="13" key="1">
    <citation type="submission" date="2016-10" db="EMBL/GenBank/DDBJ databases">
        <authorList>
            <person name="Varghese N."/>
        </authorList>
    </citation>
    <scope>NUCLEOTIDE SEQUENCE [LARGE SCALE GENOMIC DNA]</scope>
    <source>
        <strain evidence="13">DSM 17980</strain>
    </source>
</reference>
<keyword evidence="4 11" id="KW-0808">Transferase</keyword>